<dbReference type="EMBL" id="JBHSKF010000012">
    <property type="protein sequence ID" value="MFC5289650.1"/>
    <property type="molecule type" value="Genomic_DNA"/>
</dbReference>
<sequence length="303" mass="33829">MTRRRLYSGVDDLRAMQLLSRRIWQRAGQWHIGDLAWGRFQHTGYEPQWPTALWEDGGEVVAWGWTRQPDTLRLHVDPERPELVAEVLDWFAGVATAEELAVTVLDSDEPLIAGLRAAGYVRRDKAHHCLYMARPLADLPDVVLPHGFRARPVGADDLDRRVAVHRAAWRPSMVTEESYRAVMAAWPYRADLDWVVEAPDGRFAANCLVWLDEHNGVGELEPVGAHPEFRRRGLARAVCLAALHALRAAGARQAVVYPAQGVPSRPGAVPLYAGLGFRAYARTADYVLDSAHRWASSGAPSRQ</sequence>
<keyword evidence="2" id="KW-0012">Acyltransferase</keyword>
<comment type="caution">
    <text evidence="2">The sequence shown here is derived from an EMBL/GenBank/DDBJ whole genome shotgun (WGS) entry which is preliminary data.</text>
</comment>
<reference evidence="3" key="1">
    <citation type="journal article" date="2019" name="Int. J. Syst. Evol. Microbiol.">
        <title>The Global Catalogue of Microorganisms (GCM) 10K type strain sequencing project: providing services to taxonomists for standard genome sequencing and annotation.</title>
        <authorList>
            <consortium name="The Broad Institute Genomics Platform"/>
            <consortium name="The Broad Institute Genome Sequencing Center for Infectious Disease"/>
            <person name="Wu L."/>
            <person name="Ma J."/>
        </authorList>
    </citation>
    <scope>NUCLEOTIDE SEQUENCE [LARGE SCALE GENOMIC DNA]</scope>
    <source>
        <strain evidence="3">CCUG 59778</strain>
    </source>
</reference>
<evidence type="ECO:0000259" key="1">
    <source>
        <dbReference type="PROSITE" id="PS51186"/>
    </source>
</evidence>
<dbReference type="RefSeq" id="WP_378249503.1">
    <property type="nucleotide sequence ID" value="NZ_JBHSKF010000012.1"/>
</dbReference>
<dbReference type="PROSITE" id="PS51186">
    <property type="entry name" value="GNAT"/>
    <property type="match status" value="1"/>
</dbReference>
<keyword evidence="3" id="KW-1185">Reference proteome</keyword>
<protein>
    <submittedName>
        <fullName evidence="2">GNAT family N-acetyltransferase</fullName>
        <ecNumber evidence="2">2.3.1.-</ecNumber>
    </submittedName>
</protein>
<feature type="domain" description="N-acetyltransferase" evidence="1">
    <location>
        <begin position="148"/>
        <end position="300"/>
    </location>
</feature>
<dbReference type="InterPro" id="IPR000182">
    <property type="entry name" value="GNAT_dom"/>
</dbReference>
<dbReference type="EC" id="2.3.1.-" evidence="2"/>
<keyword evidence="2" id="KW-0808">Transferase</keyword>
<evidence type="ECO:0000313" key="2">
    <source>
        <dbReference type="EMBL" id="MFC5289650.1"/>
    </source>
</evidence>
<dbReference type="SUPFAM" id="SSF55729">
    <property type="entry name" value="Acyl-CoA N-acyltransferases (Nat)"/>
    <property type="match status" value="1"/>
</dbReference>
<dbReference type="GO" id="GO:0016746">
    <property type="term" value="F:acyltransferase activity"/>
    <property type="evidence" value="ECO:0007669"/>
    <property type="project" value="UniProtKB-KW"/>
</dbReference>
<dbReference type="Pfam" id="PF00583">
    <property type="entry name" value="Acetyltransf_1"/>
    <property type="match status" value="1"/>
</dbReference>
<dbReference type="Proteomes" id="UP001596157">
    <property type="component" value="Unassembled WGS sequence"/>
</dbReference>
<evidence type="ECO:0000313" key="3">
    <source>
        <dbReference type="Proteomes" id="UP001596157"/>
    </source>
</evidence>
<dbReference type="InterPro" id="IPR016181">
    <property type="entry name" value="Acyl_CoA_acyltransferase"/>
</dbReference>
<dbReference type="Gene3D" id="3.40.630.30">
    <property type="match status" value="1"/>
</dbReference>
<name>A0ABW0EUA1_9PSEU</name>
<proteinExistence type="predicted"/>
<organism evidence="2 3">
    <name type="scientific">Actinokineospora guangxiensis</name>
    <dbReference type="NCBI Taxonomy" id="1490288"/>
    <lineage>
        <taxon>Bacteria</taxon>
        <taxon>Bacillati</taxon>
        <taxon>Actinomycetota</taxon>
        <taxon>Actinomycetes</taxon>
        <taxon>Pseudonocardiales</taxon>
        <taxon>Pseudonocardiaceae</taxon>
        <taxon>Actinokineospora</taxon>
    </lineage>
</organism>
<gene>
    <name evidence="2" type="ORF">ACFPM7_21575</name>
</gene>
<accession>A0ABW0EUA1</accession>